<organism evidence="1 2">
    <name type="scientific">Vespula vulgaris</name>
    <name type="common">Yellow jacket</name>
    <name type="synonym">Wasp</name>
    <dbReference type="NCBI Taxonomy" id="7454"/>
    <lineage>
        <taxon>Eukaryota</taxon>
        <taxon>Metazoa</taxon>
        <taxon>Ecdysozoa</taxon>
        <taxon>Arthropoda</taxon>
        <taxon>Hexapoda</taxon>
        <taxon>Insecta</taxon>
        <taxon>Pterygota</taxon>
        <taxon>Neoptera</taxon>
        <taxon>Endopterygota</taxon>
        <taxon>Hymenoptera</taxon>
        <taxon>Apocrita</taxon>
        <taxon>Aculeata</taxon>
        <taxon>Vespoidea</taxon>
        <taxon>Vespidae</taxon>
        <taxon>Vespinae</taxon>
        <taxon>Vespula</taxon>
    </lineage>
</organism>
<name>A0A834KQ78_VESVU</name>
<dbReference type="AlphaFoldDB" id="A0A834KQ78"/>
<gene>
    <name evidence="1" type="ORF">HZH66_002718</name>
</gene>
<protein>
    <submittedName>
        <fullName evidence="1">Uncharacterized protein</fullName>
    </submittedName>
</protein>
<proteinExistence type="predicted"/>
<evidence type="ECO:0000313" key="1">
    <source>
        <dbReference type="EMBL" id="KAF7408181.1"/>
    </source>
</evidence>
<reference evidence="1" key="1">
    <citation type="journal article" date="2020" name="G3 (Bethesda)">
        <title>High-Quality Assemblies for Three Invasive Social Wasps from the &lt;i&gt;Vespula&lt;/i&gt; Genus.</title>
        <authorList>
            <person name="Harrop T.W.R."/>
            <person name="Guhlin J."/>
            <person name="McLaughlin G.M."/>
            <person name="Permina E."/>
            <person name="Stockwell P."/>
            <person name="Gilligan J."/>
            <person name="Le Lec M.F."/>
            <person name="Gruber M.A.M."/>
            <person name="Quinn O."/>
            <person name="Lovegrove M."/>
            <person name="Duncan E.J."/>
            <person name="Remnant E.J."/>
            <person name="Van Eeckhoven J."/>
            <person name="Graham B."/>
            <person name="Knapp R.A."/>
            <person name="Langford K.W."/>
            <person name="Kronenberg Z."/>
            <person name="Press M.O."/>
            <person name="Eacker S.M."/>
            <person name="Wilson-Rankin E.E."/>
            <person name="Purcell J."/>
            <person name="Lester P.J."/>
            <person name="Dearden P.K."/>
        </authorList>
    </citation>
    <scope>NUCLEOTIDE SEQUENCE</scope>
    <source>
        <strain evidence="1">Marl-1</strain>
    </source>
</reference>
<evidence type="ECO:0000313" key="2">
    <source>
        <dbReference type="Proteomes" id="UP000614350"/>
    </source>
</evidence>
<dbReference type="EMBL" id="JACSEA010000002">
    <property type="protein sequence ID" value="KAF7408181.1"/>
    <property type="molecule type" value="Genomic_DNA"/>
</dbReference>
<comment type="caution">
    <text evidence="1">The sequence shown here is derived from an EMBL/GenBank/DDBJ whole genome shotgun (WGS) entry which is preliminary data.</text>
</comment>
<keyword evidence="2" id="KW-1185">Reference proteome</keyword>
<sequence length="80" mass="8682">MGEVGTGNSGRAVCRWGWGGKEVEGVWVVGTVELGRWLAGRLAGRQAGRHARVRRATARGVDGRWVVRVGGWVARWTALN</sequence>
<dbReference type="Proteomes" id="UP000614350">
    <property type="component" value="Unassembled WGS sequence"/>
</dbReference>
<accession>A0A834KQ78</accession>